<evidence type="ECO:0000256" key="1">
    <source>
        <dbReference type="ARBA" id="ARBA00001936"/>
    </source>
</evidence>
<evidence type="ECO:0000256" key="7">
    <source>
        <dbReference type="ARBA" id="ARBA00022801"/>
    </source>
</evidence>
<dbReference type="GO" id="GO:0046872">
    <property type="term" value="F:metal ion binding"/>
    <property type="evidence" value="ECO:0007669"/>
    <property type="project" value="UniProtKB-KW"/>
</dbReference>
<dbReference type="CDD" id="cd09080">
    <property type="entry name" value="TDP2"/>
    <property type="match status" value="1"/>
</dbReference>
<keyword evidence="8" id="KW-0460">Magnesium</keyword>
<name>A0A835UYP6_VANPL</name>
<dbReference type="FunFam" id="3.60.10.10:FF:000058">
    <property type="entry name" value="Tyrosyl-DNA phosphodiesterase 2"/>
    <property type="match status" value="1"/>
</dbReference>
<evidence type="ECO:0000259" key="12">
    <source>
        <dbReference type="Pfam" id="PF03372"/>
    </source>
</evidence>
<keyword evidence="4" id="KW-0540">Nuclease</keyword>
<dbReference type="SUPFAM" id="SSF56219">
    <property type="entry name" value="DNase I-like"/>
    <property type="match status" value="1"/>
</dbReference>
<comment type="cofactor">
    <cofactor evidence="1">
        <name>Mn(2+)</name>
        <dbReference type="ChEBI" id="CHEBI:29035"/>
    </cofactor>
</comment>
<keyword evidence="5" id="KW-0479">Metal-binding</keyword>
<evidence type="ECO:0000256" key="9">
    <source>
        <dbReference type="ARBA" id="ARBA00023204"/>
    </source>
</evidence>
<keyword evidence="14" id="KW-1185">Reference proteome</keyword>
<comment type="subcellular location">
    <subcellularLocation>
        <location evidence="3">Nucleus</location>
        <location evidence="3">PML body</location>
    </subcellularLocation>
</comment>
<evidence type="ECO:0000256" key="2">
    <source>
        <dbReference type="ARBA" id="ARBA00001946"/>
    </source>
</evidence>
<evidence type="ECO:0000256" key="4">
    <source>
        <dbReference type="ARBA" id="ARBA00022722"/>
    </source>
</evidence>
<keyword evidence="9" id="KW-0234">DNA repair</keyword>
<dbReference type="Gene3D" id="3.60.10.10">
    <property type="entry name" value="Endonuclease/exonuclease/phosphatase"/>
    <property type="match status" value="1"/>
</dbReference>
<evidence type="ECO:0000256" key="10">
    <source>
        <dbReference type="ARBA" id="ARBA00023242"/>
    </source>
</evidence>
<evidence type="ECO:0000256" key="8">
    <source>
        <dbReference type="ARBA" id="ARBA00022842"/>
    </source>
</evidence>
<gene>
    <name evidence="13" type="ORF">HPP92_014181</name>
</gene>
<dbReference type="GO" id="GO:0003697">
    <property type="term" value="F:single-stranded DNA binding"/>
    <property type="evidence" value="ECO:0007669"/>
    <property type="project" value="TreeGrafter"/>
</dbReference>
<keyword evidence="6" id="KW-0227">DNA damage</keyword>
<dbReference type="Pfam" id="PF03372">
    <property type="entry name" value="Exo_endo_phos"/>
    <property type="match status" value="1"/>
</dbReference>
<comment type="cofactor">
    <cofactor evidence="2">
        <name>Mg(2+)</name>
        <dbReference type="ChEBI" id="CHEBI:18420"/>
    </cofactor>
</comment>
<dbReference type="InterPro" id="IPR036691">
    <property type="entry name" value="Endo/exonu/phosph_ase_sf"/>
</dbReference>
<feature type="domain" description="Endonuclease/exonuclease/phosphatase" evidence="12">
    <location>
        <begin position="96"/>
        <end position="337"/>
    </location>
</feature>
<evidence type="ECO:0000256" key="6">
    <source>
        <dbReference type="ARBA" id="ARBA00022763"/>
    </source>
</evidence>
<dbReference type="GO" id="GO:0006302">
    <property type="term" value="P:double-strand break repair"/>
    <property type="evidence" value="ECO:0007669"/>
    <property type="project" value="TreeGrafter"/>
</dbReference>
<keyword evidence="7" id="KW-0378">Hydrolase</keyword>
<dbReference type="PANTHER" id="PTHR15822:SF4">
    <property type="entry name" value="TYROSYL-DNA PHOSPHODIESTERASE 2"/>
    <property type="match status" value="1"/>
</dbReference>
<dbReference type="Proteomes" id="UP000636800">
    <property type="component" value="Chromosome 6"/>
</dbReference>
<evidence type="ECO:0000313" key="14">
    <source>
        <dbReference type="Proteomes" id="UP000636800"/>
    </source>
</evidence>
<sequence length="347" mass="39248">MGNAESSSQLPKESNKEKEQETHESSATRTALKLGAAVAGSAILALGALSLTSSSSNHKDDSRQKLSVPEGSGPWKNESYRGGYFGRSAPNLIKIMSYNVWFREDVEVVKRMETIGKLILQHRPDVIFFQEVTPLIYSIFEDSRWWSFYECSVPPERANRRYFCMLLSKLPVKKFLNYPFEGSNMGREVCMAVLDAGTESSLVVANTHLESPNPPEMNSSKRVAHAKEALSQLNRLPNVVFGGDMNWDEVNDGPFPLLGSWVDAWAELREEENGWTYDTKANQSLRGYRPLQKRLDRFVCKLRDFDLVDMELIGREPIPGISYCHRNKENPVYPSDHFGLLLTISSD</sequence>
<evidence type="ECO:0000256" key="11">
    <source>
        <dbReference type="SAM" id="MobiDB-lite"/>
    </source>
</evidence>
<dbReference type="EMBL" id="JADCNL010000006">
    <property type="protein sequence ID" value="KAG0477340.1"/>
    <property type="molecule type" value="Genomic_DNA"/>
</dbReference>
<dbReference type="AlphaFoldDB" id="A0A835UYP6"/>
<feature type="region of interest" description="Disordered" evidence="11">
    <location>
        <begin position="53"/>
        <end position="74"/>
    </location>
</feature>
<dbReference type="InterPro" id="IPR051547">
    <property type="entry name" value="TDP2-like"/>
</dbReference>
<feature type="compositionally biased region" description="Polar residues" evidence="11">
    <location>
        <begin position="1"/>
        <end position="12"/>
    </location>
</feature>
<protein>
    <recommendedName>
        <fullName evidence="12">Endonuclease/exonuclease/phosphatase domain-containing protein</fullName>
    </recommendedName>
</protein>
<keyword evidence="10" id="KW-0539">Nucleus</keyword>
<dbReference type="GO" id="GO:0005737">
    <property type="term" value="C:cytoplasm"/>
    <property type="evidence" value="ECO:0007669"/>
    <property type="project" value="TreeGrafter"/>
</dbReference>
<evidence type="ECO:0000256" key="3">
    <source>
        <dbReference type="ARBA" id="ARBA00004322"/>
    </source>
</evidence>
<dbReference type="GO" id="GO:0070260">
    <property type="term" value="F:5'-tyrosyl-DNA phosphodiesterase activity"/>
    <property type="evidence" value="ECO:0007669"/>
    <property type="project" value="TreeGrafter"/>
</dbReference>
<dbReference type="OrthoDB" id="1908108at2759"/>
<dbReference type="GO" id="GO:0004518">
    <property type="term" value="F:nuclease activity"/>
    <property type="evidence" value="ECO:0007669"/>
    <property type="project" value="UniProtKB-KW"/>
</dbReference>
<dbReference type="PANTHER" id="PTHR15822">
    <property type="entry name" value="TRAF AND TNF RECEPTOR-ASSOCIATED PROTEIN"/>
    <property type="match status" value="1"/>
</dbReference>
<organism evidence="13 14">
    <name type="scientific">Vanilla planifolia</name>
    <name type="common">Vanilla</name>
    <dbReference type="NCBI Taxonomy" id="51239"/>
    <lineage>
        <taxon>Eukaryota</taxon>
        <taxon>Viridiplantae</taxon>
        <taxon>Streptophyta</taxon>
        <taxon>Embryophyta</taxon>
        <taxon>Tracheophyta</taxon>
        <taxon>Spermatophyta</taxon>
        <taxon>Magnoliopsida</taxon>
        <taxon>Liliopsida</taxon>
        <taxon>Asparagales</taxon>
        <taxon>Orchidaceae</taxon>
        <taxon>Vanilloideae</taxon>
        <taxon>Vanilleae</taxon>
        <taxon>Vanilla</taxon>
    </lineage>
</organism>
<feature type="region of interest" description="Disordered" evidence="11">
    <location>
        <begin position="1"/>
        <end position="29"/>
    </location>
</feature>
<evidence type="ECO:0000313" key="13">
    <source>
        <dbReference type="EMBL" id="KAG0477340.1"/>
    </source>
</evidence>
<reference evidence="13 14" key="1">
    <citation type="journal article" date="2020" name="Nat. Food">
        <title>A phased Vanilla planifolia genome enables genetic improvement of flavour and production.</title>
        <authorList>
            <person name="Hasing T."/>
            <person name="Tang H."/>
            <person name="Brym M."/>
            <person name="Khazi F."/>
            <person name="Huang T."/>
            <person name="Chambers A.H."/>
        </authorList>
    </citation>
    <scope>NUCLEOTIDE SEQUENCE [LARGE SCALE GENOMIC DNA]</scope>
    <source>
        <tissue evidence="13">Leaf</tissue>
    </source>
</reference>
<feature type="compositionally biased region" description="Basic and acidic residues" evidence="11">
    <location>
        <begin position="13"/>
        <end position="26"/>
    </location>
</feature>
<evidence type="ECO:0000256" key="5">
    <source>
        <dbReference type="ARBA" id="ARBA00022723"/>
    </source>
</evidence>
<comment type="caution">
    <text evidence="13">The sequence shown here is derived from an EMBL/GenBank/DDBJ whole genome shotgun (WGS) entry which is preliminary data.</text>
</comment>
<proteinExistence type="predicted"/>
<accession>A0A835UYP6</accession>
<dbReference type="InterPro" id="IPR005135">
    <property type="entry name" value="Endo/exonuclease/phosphatase"/>
</dbReference>